<dbReference type="AlphaFoldDB" id="A0A2W5GI11"/>
<feature type="non-terminal residue" evidence="3">
    <location>
        <position position="81"/>
    </location>
</feature>
<keyword evidence="1" id="KW-0560">Oxidoreductase</keyword>
<dbReference type="Proteomes" id="UP000249769">
    <property type="component" value="Unassembled WGS sequence"/>
</dbReference>
<dbReference type="PANTHER" id="PTHR43362">
    <property type="entry name" value="MANNITOL DEHYDROGENASE DSF1-RELATED"/>
    <property type="match status" value="1"/>
</dbReference>
<evidence type="ECO:0000313" key="3">
    <source>
        <dbReference type="EMBL" id="PZP45376.1"/>
    </source>
</evidence>
<evidence type="ECO:0000256" key="1">
    <source>
        <dbReference type="ARBA" id="ARBA00023002"/>
    </source>
</evidence>
<protein>
    <submittedName>
        <fullName evidence="3">Mannitol dehydrogenase</fullName>
    </submittedName>
</protein>
<organism evidence="3 4">
    <name type="scientific">Agrobacterium fabrum</name>
    <dbReference type="NCBI Taxonomy" id="1176649"/>
    <lineage>
        <taxon>Bacteria</taxon>
        <taxon>Pseudomonadati</taxon>
        <taxon>Pseudomonadota</taxon>
        <taxon>Alphaproteobacteria</taxon>
        <taxon>Hyphomicrobiales</taxon>
        <taxon>Rhizobiaceae</taxon>
        <taxon>Rhizobium/Agrobacterium group</taxon>
        <taxon>Agrobacterium</taxon>
        <taxon>Agrobacterium tumefaciens complex</taxon>
    </lineage>
</organism>
<dbReference type="InterPro" id="IPR050988">
    <property type="entry name" value="Mannitol_DH/Oxidoreductase"/>
</dbReference>
<dbReference type="Gene3D" id="3.40.50.720">
    <property type="entry name" value="NAD(P)-binding Rossmann-like Domain"/>
    <property type="match status" value="1"/>
</dbReference>
<dbReference type="Pfam" id="PF01232">
    <property type="entry name" value="Mannitol_dh"/>
    <property type="match status" value="1"/>
</dbReference>
<reference evidence="3 4" key="1">
    <citation type="submission" date="2017-08" db="EMBL/GenBank/DDBJ databases">
        <title>Infants hospitalized years apart are colonized by the same room-sourced microbial strains.</title>
        <authorList>
            <person name="Brooks B."/>
            <person name="Olm M.R."/>
            <person name="Firek B.A."/>
            <person name="Baker R."/>
            <person name="Thomas B.C."/>
            <person name="Morowitz M.J."/>
            <person name="Banfield J.F."/>
        </authorList>
    </citation>
    <scope>NUCLEOTIDE SEQUENCE [LARGE SCALE GENOMIC DNA]</scope>
    <source>
        <strain evidence="3">S2_009_000_R2_73</strain>
    </source>
</reference>
<proteinExistence type="predicted"/>
<accession>A0A2W5GI11</accession>
<evidence type="ECO:0000259" key="2">
    <source>
        <dbReference type="Pfam" id="PF01232"/>
    </source>
</evidence>
<dbReference type="EMBL" id="QFOL01000315">
    <property type="protein sequence ID" value="PZP45376.1"/>
    <property type="molecule type" value="Genomic_DNA"/>
</dbReference>
<evidence type="ECO:0000313" key="4">
    <source>
        <dbReference type="Proteomes" id="UP000249769"/>
    </source>
</evidence>
<sequence length="81" mass="8760">MADRLSAAALPQLPKSVAIPTYNRNNVTPGIVHLGVGAFHRAHQAVFIDDCLNRGETRWGVVAASLRSPDTRDAIDPQDNL</sequence>
<dbReference type="GO" id="GO:0016616">
    <property type="term" value="F:oxidoreductase activity, acting on the CH-OH group of donors, NAD or NADP as acceptor"/>
    <property type="evidence" value="ECO:0007669"/>
    <property type="project" value="TreeGrafter"/>
</dbReference>
<dbReference type="InterPro" id="IPR036291">
    <property type="entry name" value="NAD(P)-bd_dom_sf"/>
</dbReference>
<dbReference type="InterPro" id="IPR013131">
    <property type="entry name" value="Mannitol_DH_N"/>
</dbReference>
<dbReference type="PANTHER" id="PTHR43362:SF1">
    <property type="entry name" value="MANNITOL DEHYDROGENASE 2-RELATED"/>
    <property type="match status" value="1"/>
</dbReference>
<feature type="domain" description="Mannitol dehydrogenase N-terminal" evidence="2">
    <location>
        <begin position="30"/>
        <end position="81"/>
    </location>
</feature>
<comment type="caution">
    <text evidence="3">The sequence shown here is derived from an EMBL/GenBank/DDBJ whole genome shotgun (WGS) entry which is preliminary data.</text>
</comment>
<gene>
    <name evidence="3" type="ORF">DI595_18870</name>
</gene>
<name>A0A2W5GI11_9HYPH</name>
<dbReference type="SUPFAM" id="SSF51735">
    <property type="entry name" value="NAD(P)-binding Rossmann-fold domains"/>
    <property type="match status" value="1"/>
</dbReference>